<dbReference type="SMART" id="SM00014">
    <property type="entry name" value="acidPPc"/>
    <property type="match status" value="1"/>
</dbReference>
<evidence type="ECO:0000256" key="2">
    <source>
        <dbReference type="ARBA" id="ARBA00008816"/>
    </source>
</evidence>
<comment type="similarity">
    <text evidence="2">Belongs to the PA-phosphatase related phosphoesterase family.</text>
</comment>
<keyword evidence="4 6" id="KW-1133">Transmembrane helix</keyword>
<keyword evidence="9" id="KW-1185">Reference proteome</keyword>
<feature type="domain" description="Phosphatidic acid phosphatase type 2/haloperoxidase" evidence="7">
    <location>
        <begin position="106"/>
        <end position="258"/>
    </location>
</feature>
<evidence type="ECO:0000256" key="3">
    <source>
        <dbReference type="ARBA" id="ARBA00022692"/>
    </source>
</evidence>
<name>A0ABP0FQK9_CLALP</name>
<feature type="transmembrane region" description="Helical" evidence="6">
    <location>
        <begin position="186"/>
        <end position="203"/>
    </location>
</feature>
<dbReference type="CDD" id="cd03384">
    <property type="entry name" value="PAP2_wunen"/>
    <property type="match status" value="1"/>
</dbReference>
<dbReference type="EMBL" id="CAWYQH010000079">
    <property type="protein sequence ID" value="CAK8680760.1"/>
    <property type="molecule type" value="Genomic_DNA"/>
</dbReference>
<protein>
    <recommendedName>
        <fullName evidence="7">Phosphatidic acid phosphatase type 2/haloperoxidase domain-containing protein</fullName>
    </recommendedName>
</protein>
<evidence type="ECO:0000256" key="1">
    <source>
        <dbReference type="ARBA" id="ARBA00004141"/>
    </source>
</evidence>
<dbReference type="InterPro" id="IPR036938">
    <property type="entry name" value="PAP2/HPO_sf"/>
</dbReference>
<organism evidence="8 9">
    <name type="scientific">Clavelina lepadiformis</name>
    <name type="common">Light-bulb sea squirt</name>
    <name type="synonym">Ascidia lepadiformis</name>
    <dbReference type="NCBI Taxonomy" id="159417"/>
    <lineage>
        <taxon>Eukaryota</taxon>
        <taxon>Metazoa</taxon>
        <taxon>Chordata</taxon>
        <taxon>Tunicata</taxon>
        <taxon>Ascidiacea</taxon>
        <taxon>Aplousobranchia</taxon>
        <taxon>Clavelinidae</taxon>
        <taxon>Clavelina</taxon>
    </lineage>
</organism>
<feature type="transmembrane region" description="Helical" evidence="6">
    <location>
        <begin position="215"/>
        <end position="234"/>
    </location>
</feature>
<evidence type="ECO:0000256" key="6">
    <source>
        <dbReference type="SAM" id="Phobius"/>
    </source>
</evidence>
<evidence type="ECO:0000256" key="5">
    <source>
        <dbReference type="ARBA" id="ARBA00023136"/>
    </source>
</evidence>
<reference evidence="8 9" key="1">
    <citation type="submission" date="2024-02" db="EMBL/GenBank/DDBJ databases">
        <authorList>
            <person name="Daric V."/>
            <person name="Darras S."/>
        </authorList>
    </citation>
    <scope>NUCLEOTIDE SEQUENCE [LARGE SCALE GENOMIC DNA]</scope>
</reference>
<accession>A0ABP0FQK9</accession>
<feature type="transmembrane region" description="Helical" evidence="6">
    <location>
        <begin position="94"/>
        <end position="115"/>
    </location>
</feature>
<dbReference type="Proteomes" id="UP001642483">
    <property type="component" value="Unassembled WGS sequence"/>
</dbReference>
<evidence type="ECO:0000256" key="4">
    <source>
        <dbReference type="ARBA" id="ARBA00022989"/>
    </source>
</evidence>
<evidence type="ECO:0000259" key="7">
    <source>
        <dbReference type="SMART" id="SM00014"/>
    </source>
</evidence>
<sequence length="315" mass="35388">MNSLKKGLLKVLADAFCLFVFVIPLWVYNLLDVVPLTRLGFFCNDDGIRYPYHPSSVSSAAMMVSGFVIMLMLGLFVEIFLLQRNKHLSVPTQPFHPLVVAIYRLAGYFIVGASINQFLTDVGKQAVGRPRPHFIDVCQPSVVCTDANRHVYIENYTCLRTSHPLIPAHDFTKRILDARKSFPSGHASFSLYVTVFMVIYLEFRMRSQNTRIVRHLVQAGIMAWGLWICCTRITDFKHRYSDVAAGILLGSAVASFTAYLYIRSCNSKIRKAHFIDPESNIGTCGQNGLHNPADHSTSLGNHLDTALTGLEENRE</sequence>
<dbReference type="PANTHER" id="PTHR10165">
    <property type="entry name" value="LIPID PHOSPHATE PHOSPHATASE"/>
    <property type="match status" value="1"/>
</dbReference>
<feature type="transmembrane region" description="Helical" evidence="6">
    <location>
        <begin position="60"/>
        <end position="82"/>
    </location>
</feature>
<evidence type="ECO:0000313" key="8">
    <source>
        <dbReference type="EMBL" id="CAK8680760.1"/>
    </source>
</evidence>
<comment type="caution">
    <text evidence="8">The sequence shown here is derived from an EMBL/GenBank/DDBJ whole genome shotgun (WGS) entry which is preliminary data.</text>
</comment>
<gene>
    <name evidence="8" type="ORF">CVLEPA_LOCUS11011</name>
</gene>
<evidence type="ECO:0000313" key="9">
    <source>
        <dbReference type="Proteomes" id="UP001642483"/>
    </source>
</evidence>
<feature type="transmembrane region" description="Helical" evidence="6">
    <location>
        <begin position="240"/>
        <end position="262"/>
    </location>
</feature>
<keyword evidence="5 6" id="KW-0472">Membrane</keyword>
<dbReference type="InterPro" id="IPR000326">
    <property type="entry name" value="PAP2/HPO"/>
</dbReference>
<dbReference type="InterPro" id="IPR043216">
    <property type="entry name" value="PAP-like"/>
</dbReference>
<keyword evidence="3 6" id="KW-0812">Transmembrane</keyword>
<feature type="transmembrane region" description="Helical" evidence="6">
    <location>
        <begin position="12"/>
        <end position="31"/>
    </location>
</feature>
<comment type="subcellular location">
    <subcellularLocation>
        <location evidence="1">Membrane</location>
        <topology evidence="1">Multi-pass membrane protein</topology>
    </subcellularLocation>
</comment>
<dbReference type="Gene3D" id="1.20.144.10">
    <property type="entry name" value="Phosphatidic acid phosphatase type 2/haloperoxidase"/>
    <property type="match status" value="1"/>
</dbReference>
<dbReference type="Pfam" id="PF01569">
    <property type="entry name" value="PAP2"/>
    <property type="match status" value="1"/>
</dbReference>
<proteinExistence type="inferred from homology"/>
<dbReference type="PANTHER" id="PTHR10165:SF103">
    <property type="entry name" value="PHOSPHOLIPID PHOSPHATASE HOMOLOG 1.2 HOMOLOG"/>
    <property type="match status" value="1"/>
</dbReference>
<dbReference type="SUPFAM" id="SSF48317">
    <property type="entry name" value="Acid phosphatase/Vanadium-dependent haloperoxidase"/>
    <property type="match status" value="1"/>
</dbReference>